<proteinExistence type="predicted"/>
<comment type="caution">
    <text evidence="2">The sequence shown here is derived from an EMBL/GenBank/DDBJ whole genome shotgun (WGS) entry which is preliminary data.</text>
</comment>
<sequence>MIAAAGLPDHATEAPARGGRPEGGEAMVLRCGQVVMTSSPGRDGDRMIAATGLPDHATEAPARGGQPEGGEAMVLRCEVVVPRQGRSRCPEMEPAPGGGVIPAMEIACFRRDRRRDGSFGGNVRPERARAGGDAPARLAGQKRQPRPGDPKRPAAAGGEGRAE</sequence>
<dbReference type="Proteomes" id="UP001239909">
    <property type="component" value="Unassembled WGS sequence"/>
</dbReference>
<protein>
    <submittedName>
        <fullName evidence="2">Uncharacterized protein</fullName>
    </submittedName>
</protein>
<feature type="region of interest" description="Disordered" evidence="1">
    <location>
        <begin position="114"/>
        <end position="163"/>
    </location>
</feature>
<accession>A0ABQ6LHW2</accession>
<evidence type="ECO:0000313" key="3">
    <source>
        <dbReference type="Proteomes" id="UP001239909"/>
    </source>
</evidence>
<reference evidence="2 3" key="1">
    <citation type="submission" date="2023-04" db="EMBL/GenBank/DDBJ databases">
        <title>Marinoamorphus aggregata gen. nov., sp. Nov., isolate from tissue of brittle star Ophioplocus japonicus.</title>
        <authorList>
            <person name="Kawano K."/>
            <person name="Sawayama S."/>
            <person name="Nakagawa S."/>
        </authorList>
    </citation>
    <scope>NUCLEOTIDE SEQUENCE [LARGE SCALE GENOMIC DNA]</scope>
    <source>
        <strain evidence="2 3">NKW23</strain>
    </source>
</reference>
<organism evidence="2 3">
    <name type="scientific">Paralimibaculum aggregatum</name>
    <dbReference type="NCBI Taxonomy" id="3036245"/>
    <lineage>
        <taxon>Bacteria</taxon>
        <taxon>Pseudomonadati</taxon>
        <taxon>Pseudomonadota</taxon>
        <taxon>Alphaproteobacteria</taxon>
        <taxon>Rhodobacterales</taxon>
        <taxon>Paracoccaceae</taxon>
        <taxon>Paralimibaculum</taxon>
    </lineage>
</organism>
<name>A0ABQ6LHW2_9RHOB</name>
<evidence type="ECO:0000256" key="1">
    <source>
        <dbReference type="SAM" id="MobiDB-lite"/>
    </source>
</evidence>
<evidence type="ECO:0000313" key="2">
    <source>
        <dbReference type="EMBL" id="GMG82878.1"/>
    </source>
</evidence>
<keyword evidence="3" id="KW-1185">Reference proteome</keyword>
<dbReference type="RefSeq" id="WP_285671671.1">
    <property type="nucleotide sequence ID" value="NZ_BSYI01000014.1"/>
</dbReference>
<dbReference type="EMBL" id="BSYI01000014">
    <property type="protein sequence ID" value="GMG82878.1"/>
    <property type="molecule type" value="Genomic_DNA"/>
</dbReference>
<feature type="region of interest" description="Disordered" evidence="1">
    <location>
        <begin position="1"/>
        <end position="24"/>
    </location>
</feature>
<gene>
    <name evidence="2" type="ORF">LNKW23_20910</name>
</gene>